<evidence type="ECO:0000313" key="7">
    <source>
        <dbReference type="EMBL" id="SER47280.1"/>
    </source>
</evidence>
<keyword evidence="3" id="KW-0520">NAD</keyword>
<feature type="domain" description="D-isomer specific 2-hydroxyacid dehydrogenase catalytic" evidence="5">
    <location>
        <begin position="27"/>
        <end position="314"/>
    </location>
</feature>
<dbReference type="RefSeq" id="WP_092775995.1">
    <property type="nucleotide sequence ID" value="NZ_FOGI01000003.1"/>
</dbReference>
<evidence type="ECO:0000313" key="8">
    <source>
        <dbReference type="Proteomes" id="UP000199051"/>
    </source>
</evidence>
<dbReference type="InterPro" id="IPR036291">
    <property type="entry name" value="NAD(P)-bd_dom_sf"/>
</dbReference>
<keyword evidence="2 4" id="KW-0560">Oxidoreductase</keyword>
<dbReference type="InterPro" id="IPR006139">
    <property type="entry name" value="D-isomer_2_OHA_DH_cat_dom"/>
</dbReference>
<dbReference type="Gene3D" id="3.40.50.720">
    <property type="entry name" value="NAD(P)-binding Rossmann-like Domain"/>
    <property type="match status" value="2"/>
</dbReference>
<dbReference type="Proteomes" id="UP000199051">
    <property type="component" value="Unassembled WGS sequence"/>
</dbReference>
<dbReference type="SUPFAM" id="SSF51735">
    <property type="entry name" value="NAD(P)-binding Rossmann-fold domains"/>
    <property type="match status" value="1"/>
</dbReference>
<dbReference type="GO" id="GO:0016616">
    <property type="term" value="F:oxidoreductase activity, acting on the CH-OH group of donors, NAD or NADP as acceptor"/>
    <property type="evidence" value="ECO:0007669"/>
    <property type="project" value="InterPro"/>
</dbReference>
<sequence>MDTRPRPTVVVLHGADRPPGLGRVEAVATVRHATADRLGGALDGADVLFVWDTRTTALERVWPAADALRWVHVAGPAVGHLLFPALRDSGVVLTNSTGVYDEPVAEYVLGLVLAFAKHLPTTLRDQQRRRWQHRETERVAGSRALVVGTGPIARAIGRKLGAVGVTVNAIGPTARTGDPDLGDVRPMSGLRAAVAEHDWIILAVAHNQQTAGLIDAELLRVVRPTARLINISRAGLVVTADLVDALDSRQLAGAAFDVFADEPLAPSSPLWGMPNVVISPHLTGDVAGRREELVRRFTENLTAYLAGRPLANLVDKARAGR</sequence>
<dbReference type="Pfam" id="PF02826">
    <property type="entry name" value="2-Hacid_dh_C"/>
    <property type="match status" value="1"/>
</dbReference>
<evidence type="ECO:0000256" key="2">
    <source>
        <dbReference type="ARBA" id="ARBA00023002"/>
    </source>
</evidence>
<keyword evidence="8" id="KW-1185">Reference proteome</keyword>
<evidence type="ECO:0000256" key="3">
    <source>
        <dbReference type="ARBA" id="ARBA00023027"/>
    </source>
</evidence>
<feature type="domain" description="D-isomer specific 2-hydroxyacid dehydrogenase NAD-binding" evidence="6">
    <location>
        <begin position="109"/>
        <end position="282"/>
    </location>
</feature>
<dbReference type="GO" id="GO:0051287">
    <property type="term" value="F:NAD binding"/>
    <property type="evidence" value="ECO:0007669"/>
    <property type="project" value="InterPro"/>
</dbReference>
<accession>A0A1H9PGR5</accession>
<evidence type="ECO:0000256" key="4">
    <source>
        <dbReference type="RuleBase" id="RU003719"/>
    </source>
</evidence>
<dbReference type="SUPFAM" id="SSF52283">
    <property type="entry name" value="Formate/glycerate dehydrogenase catalytic domain-like"/>
    <property type="match status" value="1"/>
</dbReference>
<comment type="similarity">
    <text evidence="1 4">Belongs to the D-isomer specific 2-hydroxyacid dehydrogenase family.</text>
</comment>
<name>A0A1H9PGR5_9PSEU</name>
<dbReference type="InterPro" id="IPR006140">
    <property type="entry name" value="D-isomer_DH_NAD-bd"/>
</dbReference>
<dbReference type="AlphaFoldDB" id="A0A1H9PGR5"/>
<gene>
    <name evidence="7" type="ORF">SAMN04487818_103445</name>
</gene>
<dbReference type="PANTHER" id="PTHR43333">
    <property type="entry name" value="2-HACID_DH_C DOMAIN-CONTAINING PROTEIN"/>
    <property type="match status" value="1"/>
</dbReference>
<dbReference type="CDD" id="cd05300">
    <property type="entry name" value="2-Hacid_dh_1"/>
    <property type="match status" value="1"/>
</dbReference>
<dbReference type="Pfam" id="PF00389">
    <property type="entry name" value="2-Hacid_dh"/>
    <property type="match status" value="1"/>
</dbReference>
<reference evidence="8" key="1">
    <citation type="submission" date="2016-10" db="EMBL/GenBank/DDBJ databases">
        <authorList>
            <person name="Varghese N."/>
            <person name="Submissions S."/>
        </authorList>
    </citation>
    <scope>NUCLEOTIDE SEQUENCE [LARGE SCALE GENOMIC DNA]</scope>
    <source>
        <strain evidence="8">DSM 44260</strain>
    </source>
</reference>
<dbReference type="STRING" id="155974.SAMN04487818_103445"/>
<dbReference type="PANTHER" id="PTHR43333:SF1">
    <property type="entry name" value="D-ISOMER SPECIFIC 2-HYDROXYACID DEHYDROGENASE NAD-BINDING DOMAIN-CONTAINING PROTEIN"/>
    <property type="match status" value="1"/>
</dbReference>
<evidence type="ECO:0000259" key="6">
    <source>
        <dbReference type="Pfam" id="PF02826"/>
    </source>
</evidence>
<dbReference type="EMBL" id="FOGI01000003">
    <property type="protein sequence ID" value="SER47280.1"/>
    <property type="molecule type" value="Genomic_DNA"/>
</dbReference>
<evidence type="ECO:0000256" key="1">
    <source>
        <dbReference type="ARBA" id="ARBA00005854"/>
    </source>
</evidence>
<evidence type="ECO:0000259" key="5">
    <source>
        <dbReference type="Pfam" id="PF00389"/>
    </source>
</evidence>
<proteinExistence type="inferred from homology"/>
<protein>
    <submittedName>
        <fullName evidence="7">Phosphoglycerate dehydrogenase</fullName>
    </submittedName>
</protein>
<organism evidence="7 8">
    <name type="scientific">Actinokineospora terrae</name>
    <dbReference type="NCBI Taxonomy" id="155974"/>
    <lineage>
        <taxon>Bacteria</taxon>
        <taxon>Bacillati</taxon>
        <taxon>Actinomycetota</taxon>
        <taxon>Actinomycetes</taxon>
        <taxon>Pseudonocardiales</taxon>
        <taxon>Pseudonocardiaceae</taxon>
        <taxon>Actinokineospora</taxon>
    </lineage>
</organism>